<dbReference type="Pfam" id="PF01547">
    <property type="entry name" value="SBP_bac_1"/>
    <property type="match status" value="1"/>
</dbReference>
<evidence type="ECO:0000313" key="2">
    <source>
        <dbReference type="EMBL" id="MFC7014125.1"/>
    </source>
</evidence>
<accession>A0ABW2E1U3</accession>
<name>A0ABW2E1U3_9ACTN</name>
<protein>
    <submittedName>
        <fullName evidence="2">Extracellular solute-binding protein</fullName>
    </submittedName>
</protein>
<dbReference type="SUPFAM" id="SSF53850">
    <property type="entry name" value="Periplasmic binding protein-like II"/>
    <property type="match status" value="1"/>
</dbReference>
<proteinExistence type="predicted"/>
<organism evidence="2 3">
    <name type="scientific">Streptomyces viridiviolaceus</name>
    <dbReference type="NCBI Taxonomy" id="68282"/>
    <lineage>
        <taxon>Bacteria</taxon>
        <taxon>Bacillati</taxon>
        <taxon>Actinomycetota</taxon>
        <taxon>Actinomycetes</taxon>
        <taxon>Kitasatosporales</taxon>
        <taxon>Streptomycetaceae</taxon>
        <taxon>Streptomyces</taxon>
    </lineage>
</organism>
<feature type="region of interest" description="Disordered" evidence="1">
    <location>
        <begin position="105"/>
        <end position="143"/>
    </location>
</feature>
<sequence>MGADERAKRINQSIRIFEKKYPKIKVKTDFQDCASFRGTCQTRVAGGNPPDVFQNAVGFLRKYDKRGIPLDLKSRAAADSLSVEADPGRTWGDYVKALKTIHDKTEAPEARATSAARPCRPGTPSGPGRSRTTPRATGSRRDTAVHGLAAIEDLALLGDGMP</sequence>
<dbReference type="Proteomes" id="UP001596409">
    <property type="component" value="Unassembled WGS sequence"/>
</dbReference>
<reference evidence="3" key="1">
    <citation type="journal article" date="2019" name="Int. J. Syst. Evol. Microbiol.">
        <title>The Global Catalogue of Microorganisms (GCM) 10K type strain sequencing project: providing services to taxonomists for standard genome sequencing and annotation.</title>
        <authorList>
            <consortium name="The Broad Institute Genomics Platform"/>
            <consortium name="The Broad Institute Genome Sequencing Center for Infectious Disease"/>
            <person name="Wu L."/>
            <person name="Ma J."/>
        </authorList>
    </citation>
    <scope>NUCLEOTIDE SEQUENCE [LARGE SCALE GENOMIC DNA]</scope>
    <source>
        <strain evidence="3">JCM 4855</strain>
    </source>
</reference>
<dbReference type="EMBL" id="JBHSYM010000044">
    <property type="protein sequence ID" value="MFC7014125.1"/>
    <property type="molecule type" value="Genomic_DNA"/>
</dbReference>
<evidence type="ECO:0000256" key="1">
    <source>
        <dbReference type="SAM" id="MobiDB-lite"/>
    </source>
</evidence>
<keyword evidence="3" id="KW-1185">Reference proteome</keyword>
<evidence type="ECO:0000313" key="3">
    <source>
        <dbReference type="Proteomes" id="UP001596409"/>
    </source>
</evidence>
<dbReference type="RefSeq" id="WP_308434710.1">
    <property type="nucleotide sequence ID" value="NZ_BMWA01000025.1"/>
</dbReference>
<comment type="caution">
    <text evidence="2">The sequence shown here is derived from an EMBL/GenBank/DDBJ whole genome shotgun (WGS) entry which is preliminary data.</text>
</comment>
<dbReference type="InterPro" id="IPR006059">
    <property type="entry name" value="SBP"/>
</dbReference>
<dbReference type="Gene3D" id="3.40.190.10">
    <property type="entry name" value="Periplasmic binding protein-like II"/>
    <property type="match status" value="1"/>
</dbReference>
<gene>
    <name evidence="2" type="ORF">ACFQMH_20860</name>
</gene>